<dbReference type="InterPro" id="IPR012338">
    <property type="entry name" value="Beta-lactam/transpept-like"/>
</dbReference>
<dbReference type="GO" id="GO:0008658">
    <property type="term" value="F:penicillin binding"/>
    <property type="evidence" value="ECO:0007669"/>
    <property type="project" value="InterPro"/>
</dbReference>
<dbReference type="InterPro" id="IPR005311">
    <property type="entry name" value="PBP_dimer"/>
</dbReference>
<dbReference type="Proteomes" id="UP000010388">
    <property type="component" value="Chromosome"/>
</dbReference>
<dbReference type="AlphaFoldDB" id="K9P2G9"/>
<evidence type="ECO:0000256" key="2">
    <source>
        <dbReference type="ARBA" id="ARBA00007171"/>
    </source>
</evidence>
<dbReference type="SUPFAM" id="SSF56601">
    <property type="entry name" value="beta-lactamase/transpeptidase-like"/>
    <property type="match status" value="1"/>
</dbReference>
<dbReference type="RefSeq" id="WP_015107739.1">
    <property type="nucleotide sequence ID" value="NC_019675.1"/>
</dbReference>
<dbReference type="SUPFAM" id="SSF56519">
    <property type="entry name" value="Penicillin binding protein dimerisation domain"/>
    <property type="match status" value="1"/>
</dbReference>
<dbReference type="InterPro" id="IPR036138">
    <property type="entry name" value="PBP_dimer_sf"/>
</dbReference>
<dbReference type="Pfam" id="PF00905">
    <property type="entry name" value="Transpeptidase"/>
    <property type="match status" value="1"/>
</dbReference>
<comment type="similarity">
    <text evidence="2">Belongs to the transpeptidase family.</text>
</comment>
<dbReference type="InterPro" id="IPR001460">
    <property type="entry name" value="PCN-bd_Tpept"/>
</dbReference>
<keyword evidence="7" id="KW-0131">Cell cycle</keyword>
<evidence type="ECO:0000313" key="7">
    <source>
        <dbReference type="EMBL" id="AFY27280.1"/>
    </source>
</evidence>
<dbReference type="PANTHER" id="PTHR30627">
    <property type="entry name" value="PEPTIDOGLYCAN D,D-TRANSPEPTIDASE"/>
    <property type="match status" value="1"/>
</dbReference>
<accession>K9P2G9</accession>
<dbReference type="PATRIC" id="fig|292564.3.peg.59"/>
<dbReference type="InterPro" id="IPR050515">
    <property type="entry name" value="Beta-lactam/transpept"/>
</dbReference>
<dbReference type="Pfam" id="PF03717">
    <property type="entry name" value="PBP_dimer"/>
    <property type="match status" value="1"/>
</dbReference>
<dbReference type="OrthoDB" id="9770103at2"/>
<feature type="domain" description="Penicillin-binding protein dimerisation" evidence="6">
    <location>
        <begin position="90"/>
        <end position="212"/>
    </location>
</feature>
<evidence type="ECO:0000259" key="6">
    <source>
        <dbReference type="Pfam" id="PF03717"/>
    </source>
</evidence>
<reference evidence="8" key="1">
    <citation type="journal article" date="2013" name="Proc. Natl. Acad. Sci. U.S.A.">
        <title>Improving the coverage of the cyanobacterial phylum using diversity-driven genome sequencing.</title>
        <authorList>
            <person name="Shih P.M."/>
            <person name="Wu D."/>
            <person name="Latifi A."/>
            <person name="Axen S.D."/>
            <person name="Fewer D.P."/>
            <person name="Talla E."/>
            <person name="Calteau A."/>
            <person name="Cai F."/>
            <person name="Tandeau de Marsac N."/>
            <person name="Rippka R."/>
            <person name="Herdman M."/>
            <person name="Sivonen K."/>
            <person name="Coursin T."/>
            <person name="Laurent T."/>
            <person name="Goodwin L."/>
            <person name="Nolan M."/>
            <person name="Davenport K.W."/>
            <person name="Han C.S."/>
            <person name="Rubin E.M."/>
            <person name="Eisen J.A."/>
            <person name="Woyke T."/>
            <person name="Gugger M."/>
            <person name="Kerfeld C.A."/>
        </authorList>
    </citation>
    <scope>NUCLEOTIDE SEQUENCE [LARGE SCALE GENOMIC DNA]</scope>
    <source>
        <strain evidence="8">ATCC 27147 / PCC 6307</strain>
    </source>
</reference>
<dbReference type="KEGG" id="cgc:Cyagr_0060"/>
<comment type="subcellular location">
    <subcellularLocation>
        <location evidence="1">Membrane</location>
    </subcellularLocation>
</comment>
<dbReference type="PANTHER" id="PTHR30627:SF1">
    <property type="entry name" value="PEPTIDOGLYCAN D,D-TRANSPEPTIDASE FTSI"/>
    <property type="match status" value="1"/>
</dbReference>
<organism evidence="7 8">
    <name type="scientific">Cyanobium gracile (strain ATCC 27147 / PCC 6307)</name>
    <dbReference type="NCBI Taxonomy" id="292564"/>
    <lineage>
        <taxon>Bacteria</taxon>
        <taxon>Bacillati</taxon>
        <taxon>Cyanobacteriota</taxon>
        <taxon>Cyanophyceae</taxon>
        <taxon>Synechococcales</taxon>
        <taxon>Prochlorococcaceae</taxon>
        <taxon>Cyanobium</taxon>
    </lineage>
</organism>
<dbReference type="HOGENOM" id="CLU_009289_6_2_3"/>
<dbReference type="GO" id="GO:0005886">
    <property type="term" value="C:plasma membrane"/>
    <property type="evidence" value="ECO:0007669"/>
    <property type="project" value="TreeGrafter"/>
</dbReference>
<dbReference type="eggNOG" id="COG0768">
    <property type="taxonomic scope" value="Bacteria"/>
</dbReference>
<dbReference type="Gene3D" id="3.40.710.10">
    <property type="entry name" value="DD-peptidase/beta-lactamase superfamily"/>
    <property type="match status" value="1"/>
</dbReference>
<feature type="region of interest" description="Disordered" evidence="4">
    <location>
        <begin position="1"/>
        <end position="29"/>
    </location>
</feature>
<name>K9P2G9_CYAGP</name>
<evidence type="ECO:0000256" key="3">
    <source>
        <dbReference type="ARBA" id="ARBA00023136"/>
    </source>
</evidence>
<dbReference type="GO" id="GO:0071555">
    <property type="term" value="P:cell wall organization"/>
    <property type="evidence" value="ECO:0007669"/>
    <property type="project" value="TreeGrafter"/>
</dbReference>
<evidence type="ECO:0000256" key="1">
    <source>
        <dbReference type="ARBA" id="ARBA00004370"/>
    </source>
</evidence>
<keyword evidence="3" id="KW-0472">Membrane</keyword>
<dbReference type="Gene3D" id="3.30.450.330">
    <property type="match status" value="1"/>
</dbReference>
<evidence type="ECO:0000256" key="4">
    <source>
        <dbReference type="SAM" id="MobiDB-lite"/>
    </source>
</evidence>
<dbReference type="GO" id="GO:0051301">
    <property type="term" value="P:cell division"/>
    <property type="evidence" value="ECO:0007669"/>
    <property type="project" value="UniProtKB-KW"/>
</dbReference>
<sequence>MPPASRSGPGEGRSPVTATGGGRRPRGAATRRVVEIQPIPTGRMLTVYVLLCAALVGLAGRLAWLQVVKSPELQARARAIQTHAVTPIGKRRTIVDRMGRLVALDEERFTLWAHPRYFNLPGDEPQQIRPPADVVRELSKVLAQPPADLLETIGSRRSGVKLATGLDPETANRVRELGISGLDLEAYPQRVYPQGSLFANVVGFLNLERVAQAGLEQSRDRDLRRQEVTLSMRRGADGTPLPDGLQAGALYGDDLRLQLTLDARLQQVAQQALTKQVKQWRARQGAALVMNARNGEILALASTPTYDPNRFWSYSPALFREWSVQDLYEPGSTFKPINLALALQEKAIRPSDRVNDVGQLTIGGWPIFNHDRRANGVIDFPTVLQVSSNVAMVKAMEQVKRDRFWHWLRAFGIDEMPDTDLPGAVAGQLKSRSEFTSAPIEPAVAAFGQGFSLTPLKLLQLHGMLANGGRLVSPHITRGLRSGDALASATAPTGVQLLDPAVTRTVVKWMESVVENGKGMKIPGYRIAGKTGTAQKARNGVYIPGARICSFVAILPAGDPSYVVLVVVDEPQGGNAYGSTVALPVARQIAEALLVIEKVPPSQPTARITAKASRS</sequence>
<keyword evidence="7" id="KW-0132">Cell division</keyword>
<dbReference type="STRING" id="292564.Cyagr_0060"/>
<proteinExistence type="inferred from homology"/>
<dbReference type="Gene3D" id="3.90.1310.10">
    <property type="entry name" value="Penicillin-binding protein 2a (Domain 2)"/>
    <property type="match status" value="1"/>
</dbReference>
<dbReference type="EMBL" id="CP003495">
    <property type="protein sequence ID" value="AFY27280.1"/>
    <property type="molecule type" value="Genomic_DNA"/>
</dbReference>
<gene>
    <name evidence="7" type="ordered locus">Cyagr_0060</name>
</gene>
<evidence type="ECO:0000259" key="5">
    <source>
        <dbReference type="Pfam" id="PF00905"/>
    </source>
</evidence>
<protein>
    <submittedName>
        <fullName evidence="7">Cell division protein FtsI/penicillin-binding protein 2</fullName>
    </submittedName>
</protein>
<evidence type="ECO:0000313" key="8">
    <source>
        <dbReference type="Proteomes" id="UP000010388"/>
    </source>
</evidence>
<feature type="domain" description="Penicillin-binding protein transpeptidase" evidence="5">
    <location>
        <begin position="285"/>
        <end position="590"/>
    </location>
</feature>